<keyword evidence="8" id="KW-0285">Flavoprotein</keyword>
<protein>
    <recommendedName>
        <fullName evidence="18">glutamate synthase (NADH)</fullName>
        <ecNumber evidence="18">1.4.1.14</ecNumber>
    </recommendedName>
</protein>
<comment type="cofactor">
    <cofactor evidence="2">
        <name>FAD</name>
        <dbReference type="ChEBI" id="CHEBI:57692"/>
    </cofactor>
</comment>
<dbReference type="FunFam" id="3.20.20.70:FF:000017">
    <property type="entry name" value="Glutamate synthase [NADH], amyloplastic"/>
    <property type="match status" value="1"/>
</dbReference>
<dbReference type="InterPro" id="IPR006982">
    <property type="entry name" value="Glu_synth_centr_N"/>
</dbReference>
<feature type="domain" description="Glutamine amidotransferase type-2" evidence="22">
    <location>
        <begin position="24"/>
        <end position="318"/>
    </location>
</feature>
<dbReference type="GO" id="GO:0019676">
    <property type="term" value="P:ammonia assimilation cycle"/>
    <property type="evidence" value="ECO:0007669"/>
    <property type="project" value="UniProtKB-ARBA"/>
</dbReference>
<reference evidence="23 24" key="1">
    <citation type="submission" date="2015-04" db="EMBL/GenBank/DDBJ databases">
        <title>Lasius niger genome sequencing.</title>
        <authorList>
            <person name="Konorov E.A."/>
            <person name="Nikitin M.A."/>
            <person name="Kirill M.V."/>
            <person name="Chang P."/>
        </authorList>
    </citation>
    <scope>NUCLEOTIDE SEQUENCE [LARGE SCALE GENOMIC DNA]</scope>
    <source>
        <tissue evidence="23">Whole</tissue>
    </source>
</reference>
<dbReference type="Gene3D" id="1.10.1060.10">
    <property type="entry name" value="Alpha-helical ferredoxin"/>
    <property type="match status" value="1"/>
</dbReference>
<comment type="cofactor">
    <cofactor evidence="21">
        <name>[3Fe-4S] cluster</name>
        <dbReference type="ChEBI" id="CHEBI:21137"/>
    </cofactor>
    <text evidence="21">Binds 1 [3Fe-4S] cluster.</text>
</comment>
<name>A0A0J7P174_LASNI</name>
<dbReference type="UniPathway" id="UPA00045"/>
<dbReference type="SUPFAM" id="SSF69336">
    <property type="entry name" value="Alpha subunit of glutamate synthase, C-terminal domain"/>
    <property type="match status" value="1"/>
</dbReference>
<evidence type="ECO:0000256" key="2">
    <source>
        <dbReference type="ARBA" id="ARBA00001974"/>
    </source>
</evidence>
<keyword evidence="14" id="KW-0408">Iron</keyword>
<comment type="pathway">
    <text evidence="5">Amino-acid biosynthesis; L-glutamate biosynthesis via GLT pathway; L-glutamate from 2-oxoglutarate and L-glutamine (NAD(+) route): step 1/1.</text>
</comment>
<dbReference type="InterPro" id="IPR002489">
    <property type="entry name" value="Glu_synth_asu_C"/>
</dbReference>
<dbReference type="SUPFAM" id="SSF56235">
    <property type="entry name" value="N-terminal nucleophile aminohydrolases (Ntn hydrolases)"/>
    <property type="match status" value="1"/>
</dbReference>
<dbReference type="Pfam" id="PF07992">
    <property type="entry name" value="Pyr_redox_2"/>
    <property type="match status" value="1"/>
</dbReference>
<dbReference type="Gene3D" id="3.50.50.60">
    <property type="entry name" value="FAD/NAD(P)-binding domain"/>
    <property type="match status" value="1"/>
</dbReference>
<evidence type="ECO:0000256" key="15">
    <source>
        <dbReference type="ARBA" id="ARBA00023014"/>
    </source>
</evidence>
<evidence type="ECO:0000256" key="17">
    <source>
        <dbReference type="ARBA" id="ARBA00023291"/>
    </source>
</evidence>
<dbReference type="InterPro" id="IPR023753">
    <property type="entry name" value="FAD/NAD-binding_dom"/>
</dbReference>
<dbReference type="Pfam" id="PF01645">
    <property type="entry name" value="Glu_synthase"/>
    <property type="match status" value="1"/>
</dbReference>
<evidence type="ECO:0000256" key="4">
    <source>
        <dbReference type="ARBA" id="ARBA00004909"/>
    </source>
</evidence>
<dbReference type="OrthoDB" id="4327079at2759"/>
<dbReference type="FunFam" id="2.160.20.60:FF:000001">
    <property type="entry name" value="Glutamate synthase, large subunit"/>
    <property type="match status" value="1"/>
</dbReference>
<dbReference type="Pfam" id="PF00310">
    <property type="entry name" value="GATase_2"/>
    <property type="match status" value="1"/>
</dbReference>
<evidence type="ECO:0000259" key="22">
    <source>
        <dbReference type="PROSITE" id="PS51278"/>
    </source>
</evidence>
<dbReference type="Proteomes" id="UP000036403">
    <property type="component" value="Unassembled WGS sequence"/>
</dbReference>
<dbReference type="InterPro" id="IPR013785">
    <property type="entry name" value="Aldolase_TIM"/>
</dbReference>
<dbReference type="GO" id="GO:0050660">
    <property type="term" value="F:flavin adenine dinucleotide binding"/>
    <property type="evidence" value="ECO:0007669"/>
    <property type="project" value="InterPro"/>
</dbReference>
<dbReference type="Gene3D" id="3.20.20.70">
    <property type="entry name" value="Aldolase class I"/>
    <property type="match status" value="2"/>
</dbReference>
<feature type="binding site" evidence="21">
    <location>
        <position position="1069"/>
    </location>
    <ligand>
        <name>[3Fe-4S] cluster</name>
        <dbReference type="ChEBI" id="CHEBI:21137"/>
    </ligand>
</feature>
<dbReference type="SUPFAM" id="SSF46548">
    <property type="entry name" value="alpha-helical ferredoxin"/>
    <property type="match status" value="1"/>
</dbReference>
<evidence type="ECO:0000256" key="14">
    <source>
        <dbReference type="ARBA" id="ARBA00023004"/>
    </source>
</evidence>
<evidence type="ECO:0000256" key="12">
    <source>
        <dbReference type="ARBA" id="ARBA00022962"/>
    </source>
</evidence>
<dbReference type="FunFam" id="3.20.20.70:FF:000031">
    <property type="entry name" value="Glutamate synthase 1 [NADH]"/>
    <property type="match status" value="1"/>
</dbReference>
<dbReference type="InterPro" id="IPR051394">
    <property type="entry name" value="Glutamate_Synthase"/>
</dbReference>
<dbReference type="GO" id="GO:0097054">
    <property type="term" value="P:L-glutamate biosynthetic process"/>
    <property type="evidence" value="ECO:0007669"/>
    <property type="project" value="UniProtKB-UniPathway"/>
</dbReference>
<dbReference type="FunFam" id="3.40.50.720:FF:000113">
    <property type="entry name" value="Glutamate synthase [NADH], amyloplastic"/>
    <property type="match status" value="1"/>
</dbReference>
<dbReference type="InterPro" id="IPR029055">
    <property type="entry name" value="Ntn_hydrolases_N"/>
</dbReference>
<evidence type="ECO:0000256" key="8">
    <source>
        <dbReference type="ARBA" id="ARBA00022630"/>
    </source>
</evidence>
<dbReference type="FunFam" id="3.50.50.60:FF:000022">
    <property type="entry name" value="Glutamate synthase [NADH], amyloplastic"/>
    <property type="match status" value="1"/>
</dbReference>
<keyword evidence="15 21" id="KW-0411">Iron-sulfur</keyword>
<dbReference type="PaxDb" id="67767-A0A0J7P174"/>
<evidence type="ECO:0000256" key="9">
    <source>
        <dbReference type="ARBA" id="ARBA00022643"/>
    </source>
</evidence>
<comment type="caution">
    <text evidence="23">The sequence shown here is derived from an EMBL/GenBank/DDBJ whole genome shotgun (WGS) entry which is preliminary data.</text>
</comment>
<comment type="pathway">
    <text evidence="3">Energy metabolism; nitrogen metabolism.</text>
</comment>
<evidence type="ECO:0000256" key="3">
    <source>
        <dbReference type="ARBA" id="ARBA00004802"/>
    </source>
</evidence>
<feature type="active site" description="For GATase activity" evidence="20">
    <location>
        <position position="24"/>
    </location>
</feature>
<dbReference type="PANTHER" id="PTHR43100:SF1">
    <property type="entry name" value="GLUTAMATE SYNTHASE [NADPH] SMALL CHAIN"/>
    <property type="match status" value="1"/>
</dbReference>
<dbReference type="PRINTS" id="PR00419">
    <property type="entry name" value="ADXRDTASE"/>
</dbReference>
<dbReference type="NCBIfam" id="NF008730">
    <property type="entry name" value="PRK11750.1"/>
    <property type="match status" value="1"/>
</dbReference>
<dbReference type="InterPro" id="IPR009051">
    <property type="entry name" value="Helical_ferredxn"/>
</dbReference>
<comment type="similarity">
    <text evidence="6">Belongs to the glutamate synthase family.</text>
</comment>
<dbReference type="CDD" id="cd02808">
    <property type="entry name" value="GltS_FMN"/>
    <property type="match status" value="1"/>
</dbReference>
<dbReference type="Pfam" id="PF14691">
    <property type="entry name" value="Fer4_20"/>
    <property type="match status" value="1"/>
</dbReference>
<evidence type="ECO:0000256" key="20">
    <source>
        <dbReference type="PIRSR" id="PIRSR000187-1"/>
    </source>
</evidence>
<gene>
    <name evidence="23" type="ORF">RF55_1231</name>
</gene>
<dbReference type="EC" id="1.4.1.14" evidence="18"/>
<dbReference type="SUPFAM" id="SSF51971">
    <property type="entry name" value="Nucleotide-binding domain"/>
    <property type="match status" value="1"/>
</dbReference>
<evidence type="ECO:0000256" key="13">
    <source>
        <dbReference type="ARBA" id="ARBA00023002"/>
    </source>
</evidence>
<evidence type="ECO:0000256" key="19">
    <source>
        <dbReference type="ARBA" id="ARBA00048867"/>
    </source>
</evidence>
<dbReference type="InterPro" id="IPR012220">
    <property type="entry name" value="Glu_synth_euk"/>
</dbReference>
<evidence type="ECO:0000256" key="18">
    <source>
        <dbReference type="ARBA" id="ARBA00024383"/>
    </source>
</evidence>
<evidence type="ECO:0000256" key="21">
    <source>
        <dbReference type="PIRSR" id="PIRSR000187-2"/>
    </source>
</evidence>
<dbReference type="Gene3D" id="3.40.50.720">
    <property type="entry name" value="NAD(P)-binding Rossmann-like Domain"/>
    <property type="match status" value="1"/>
</dbReference>
<dbReference type="SUPFAM" id="SSF51395">
    <property type="entry name" value="FMN-linked oxidoreductases"/>
    <property type="match status" value="1"/>
</dbReference>
<proteinExistence type="inferred from homology"/>
<dbReference type="InterPro" id="IPR006005">
    <property type="entry name" value="Glut_synth_ssu1"/>
</dbReference>
<evidence type="ECO:0000256" key="1">
    <source>
        <dbReference type="ARBA" id="ARBA00001917"/>
    </source>
</evidence>
<keyword evidence="17 21" id="KW-0003">3Fe-4S</keyword>
<dbReference type="PROSITE" id="PS51278">
    <property type="entry name" value="GATASE_TYPE_2"/>
    <property type="match status" value="1"/>
</dbReference>
<keyword evidence="13" id="KW-0560">Oxidoreductase</keyword>
<evidence type="ECO:0000313" key="23">
    <source>
        <dbReference type="EMBL" id="KMQ98405.1"/>
    </source>
</evidence>
<feature type="binding site" evidence="21">
    <location>
        <position position="1058"/>
    </location>
    <ligand>
        <name>[3Fe-4S] cluster</name>
        <dbReference type="ChEBI" id="CHEBI:21137"/>
    </ligand>
</feature>
<keyword evidence="12" id="KW-0315">Glutamine amidotransferase</keyword>
<evidence type="ECO:0000256" key="10">
    <source>
        <dbReference type="ARBA" id="ARBA00022723"/>
    </source>
</evidence>
<accession>A0A0J7P174</accession>
<dbReference type="InterPro" id="IPR036188">
    <property type="entry name" value="FAD/NAD-bd_sf"/>
</dbReference>
<dbReference type="InterPro" id="IPR002932">
    <property type="entry name" value="Glu_synthdom"/>
</dbReference>
<comment type="cofactor">
    <cofactor evidence="1">
        <name>FMN</name>
        <dbReference type="ChEBI" id="CHEBI:58210"/>
    </cofactor>
</comment>
<sequence>MTSEPWTLPPKQGLYDPILEREACGVGFIVAIDGKQSHKIIRDAQTLSARMNHRGACACDNDTGDGAGVLCAIPHDYYANEIREQQNIILPEFGRYATGILFLDKNTHTEVETAFEKLAEECNLRVLCWRDVPTDSIQIGQVAKKCEPYMRQVFVTGDQDTETLKRQIFVLRKRSSHTIPRPGLRYYICSLSLKTVVYKGQLSADQLWLYFTDFKAIMTMVPEAWQNDLTMATEKRDFYHWAACAMEPWDGPALLTFTDGRYVGAILDRNGLRPSRFYVTKDNMMVMASEVGVYDTPPSNVVLKSRLKPGRMLLVDTEEKRIIQDVELKLHIARSRPHSKWLKEQITMDEMRAAHANNDNAGDVIGNNISAETAVAKKNALNGINEVSAVNKVWSGDNRLSLYGYTLETINMLLLPMVQTNKEALGSMGNDAPLACLSEFQPLIYEYFKQLFAQVTNPPIDPFREKIVMSMLCPIGPESNILEPNESQVHRLFLSQPILSLSDLEVLKRTTHRGWRTRVIDITYPVEDGPSGLLKTLNRVSNEANAAARDGYQLLVLSDRRGGRSRVPVSSLLALGAVHHHLIEERQRMKVGLILETAEAREVHHNCVLLGYGADAICPYLVFEMAKNLRADHVFDETFTDEVIFKNYAEAMERGIAKVMAKMGISTLQSYKGAQIFEAVGLADEVIDKCFKGTHSRIGGVTFDILGKEAFERHQITYWEKAMDMLVIRNPGIYHWRAGGEKHINDPASIASLQDYVVSKNNSAYENYRRTTMDVVKACTLRGQLELKKSRDPISITDVESASEIVKRFATGAMSFGSISMEAHSTLAIAMNRIGGKSNTGEGGENADRYLNQDPEFSKRSSIKQVASGRFGVTASYLASADDLQIKMAQGAKPGEGGELPGYKVTAEIAATRHSVPGVGLISPPPHHDIYSIEDLAELIYDLKCANPNARISVKLVSEVGVGVVAAGVAKGKAEHVVISGHDGGTGASSWTGIKSAGLPWELGIAETHQVLTLNNLRSRMIVQADGQLRTGFDIVVAALLGADEFGFSTAPLIAMGCTMMRKCHLNTCPVGIATQDPVLRKKFEGKPEHVINFFFALAEEVRSHMANLGIRKFQDLIGRTDLLKVRDDITIEKAKTLNLSNMLRNALDLRPGVNIKGGTLKQDFQLENRLDNKLIQLAEPVLNGERARVDIEMNINNECRAFGSTLSYHVAKRFGEAGLPEHSINIKMRGSAGQSFCAFMAKGIHVTLEGDANDYVGKSLCGGEIVIYPPKDSEFNSEANVIVGNVCLYGATSGKAYFRGIAAERFSVRNSGAIVVVEGVGDHGCEYMTGGCALILGLTGRNFAAGMSGGIAYVLDVDGSFKSKCNPEMVELLSLNKPDEIAYVKQLLEEFIEKTGSLIAQDLLATWPEPTTRFVKVFPYEYQRALKQLNEVKQPTPNVINGDAQVTNHKIKDIEDAIEDGEMAQRKLDKIKGFMKYSRQKVMYRPAEKRMEDWNEIYNFQGVRKTLRVQAARCMECGVPFCQSSHGCPLGNIIPKWNDLVFHQNWKEALNQLLQTNNFPEFTGRVCPAPCEGACVLGISEPPVTIKNIECAIIDHAFEQGWIVPHPPTRRTGRKIAVVGSGPAGLAAAHQLNKVGHTVTVYERNDRIGGLLQYGIPTMKLSKEVVQRRVSLLAAEGIIFRTNIDVGKDVTMQQLQEQYDAVLLTTGATWPRDLPIPGRQLEGIHFAVSFLEHWQKKQMGNATPLDMRLMAKDKDIVIIGGGDTGCDCIATSLRQGAKTITTFEILPEPPAQRGKDNPWPQFPRVFKVDYGHEEVSVKFGRDPRRYSTLSKAFLDDGKGHVCGIRTVSVEWQKDENGRWKMGEVPNSEKVYKCDLVLLAMGFLGPEKYIATELNVELDERGNYKTPAEKYRTNLPGIYAAGDCRRGQSLVVWAITEGRLAAKEIDLALMGETGLPGSGGVIMGVTA</sequence>
<evidence type="ECO:0000256" key="7">
    <source>
        <dbReference type="ARBA" id="ARBA00022605"/>
    </source>
</evidence>
<dbReference type="CDD" id="cd00982">
    <property type="entry name" value="gltB_C"/>
    <property type="match status" value="1"/>
</dbReference>
<evidence type="ECO:0000256" key="5">
    <source>
        <dbReference type="ARBA" id="ARBA00004944"/>
    </source>
</evidence>
<dbReference type="InterPro" id="IPR028261">
    <property type="entry name" value="DPD_II"/>
</dbReference>
<organism evidence="23 24">
    <name type="scientific">Lasius niger</name>
    <name type="common">Black garden ant</name>
    <dbReference type="NCBI Taxonomy" id="67767"/>
    <lineage>
        <taxon>Eukaryota</taxon>
        <taxon>Metazoa</taxon>
        <taxon>Ecdysozoa</taxon>
        <taxon>Arthropoda</taxon>
        <taxon>Hexapoda</taxon>
        <taxon>Insecta</taxon>
        <taxon>Pterygota</taxon>
        <taxon>Neoptera</taxon>
        <taxon>Endopterygota</taxon>
        <taxon>Hymenoptera</taxon>
        <taxon>Apocrita</taxon>
        <taxon>Aculeata</taxon>
        <taxon>Formicoidea</taxon>
        <taxon>Formicidae</taxon>
        <taxon>Formicinae</taxon>
        <taxon>Lasius</taxon>
        <taxon>Lasius</taxon>
    </lineage>
</organism>
<dbReference type="NCBIfam" id="TIGR01317">
    <property type="entry name" value="GOGAT_sm_gam"/>
    <property type="match status" value="1"/>
</dbReference>
<keyword evidence="7" id="KW-0028">Amino-acid biosynthesis</keyword>
<evidence type="ECO:0000313" key="24">
    <source>
        <dbReference type="Proteomes" id="UP000036403"/>
    </source>
</evidence>
<evidence type="ECO:0000256" key="16">
    <source>
        <dbReference type="ARBA" id="ARBA00023164"/>
    </source>
</evidence>
<dbReference type="CDD" id="cd00713">
    <property type="entry name" value="GltS"/>
    <property type="match status" value="1"/>
</dbReference>
<dbReference type="Pfam" id="PF04898">
    <property type="entry name" value="Glu_syn_central"/>
    <property type="match status" value="1"/>
</dbReference>
<evidence type="ECO:0000256" key="11">
    <source>
        <dbReference type="ARBA" id="ARBA00022827"/>
    </source>
</evidence>
<comment type="pathway">
    <text evidence="4">Nitrogen metabolism.</text>
</comment>
<dbReference type="InterPro" id="IPR017932">
    <property type="entry name" value="GATase_2_dom"/>
</dbReference>
<dbReference type="Gene3D" id="3.60.20.10">
    <property type="entry name" value="Glutamine Phosphoribosylpyrophosphate, subunit 1, domain 1"/>
    <property type="match status" value="2"/>
</dbReference>
<dbReference type="PANTHER" id="PTHR43100">
    <property type="entry name" value="GLUTAMATE SYNTHASE [NADPH] SMALL CHAIN"/>
    <property type="match status" value="1"/>
</dbReference>
<dbReference type="PIRSF" id="PIRSF000187">
    <property type="entry name" value="GOGAT"/>
    <property type="match status" value="1"/>
</dbReference>
<dbReference type="Gene3D" id="2.160.20.60">
    <property type="entry name" value="Glutamate synthase, alpha subunit, C-terminal domain"/>
    <property type="match status" value="1"/>
</dbReference>
<dbReference type="InterPro" id="IPR036485">
    <property type="entry name" value="Glu_synth_asu_C_sf"/>
</dbReference>
<dbReference type="GO" id="GO:0051538">
    <property type="term" value="F:3 iron, 4 sulfur cluster binding"/>
    <property type="evidence" value="ECO:0007669"/>
    <property type="project" value="UniProtKB-KW"/>
</dbReference>
<dbReference type="GO" id="GO:0016040">
    <property type="term" value="F:glutamate synthase (NADH) activity"/>
    <property type="evidence" value="ECO:0007669"/>
    <property type="project" value="UniProtKB-EC"/>
</dbReference>
<dbReference type="Pfam" id="PF01493">
    <property type="entry name" value="GXGXG"/>
    <property type="match status" value="1"/>
</dbReference>
<feature type="binding site" evidence="21">
    <location>
        <position position="1064"/>
    </location>
    <ligand>
        <name>[3Fe-4S] cluster</name>
        <dbReference type="ChEBI" id="CHEBI:21137"/>
    </ligand>
</feature>
<dbReference type="GO" id="GO:0016639">
    <property type="term" value="F:oxidoreductase activity, acting on the CH-NH2 group of donors, NAD or NADP as acceptor"/>
    <property type="evidence" value="ECO:0007669"/>
    <property type="project" value="InterPro"/>
</dbReference>
<dbReference type="FunFam" id="1.10.1060.10:FF:000006">
    <property type="entry name" value="Glutamate synthase (NADPH/NADH)"/>
    <property type="match status" value="1"/>
</dbReference>
<dbReference type="GO" id="GO:0005506">
    <property type="term" value="F:iron ion binding"/>
    <property type="evidence" value="ECO:0007669"/>
    <property type="project" value="InterPro"/>
</dbReference>
<keyword evidence="10" id="KW-0479">Metal-binding</keyword>
<dbReference type="UniPathway" id="UPA00634">
    <property type="reaction ID" value="UER00690"/>
</dbReference>
<dbReference type="STRING" id="67767.A0A0J7P174"/>
<comment type="catalytic activity">
    <reaction evidence="19">
        <text>2 L-glutamate + NAD(+) = L-glutamine + 2-oxoglutarate + NADH + H(+)</text>
        <dbReference type="Rhea" id="RHEA:13753"/>
        <dbReference type="ChEBI" id="CHEBI:15378"/>
        <dbReference type="ChEBI" id="CHEBI:16810"/>
        <dbReference type="ChEBI" id="CHEBI:29985"/>
        <dbReference type="ChEBI" id="CHEBI:57540"/>
        <dbReference type="ChEBI" id="CHEBI:57945"/>
        <dbReference type="ChEBI" id="CHEBI:58359"/>
        <dbReference type="EC" id="1.4.1.14"/>
    </reaction>
</comment>
<dbReference type="GO" id="GO:0010181">
    <property type="term" value="F:FMN binding"/>
    <property type="evidence" value="ECO:0007669"/>
    <property type="project" value="InterPro"/>
</dbReference>
<evidence type="ECO:0000256" key="6">
    <source>
        <dbReference type="ARBA" id="ARBA00009716"/>
    </source>
</evidence>
<keyword evidence="16" id="KW-0314">Glutamate biosynthesis</keyword>
<keyword evidence="9" id="KW-0288">FMN</keyword>
<keyword evidence="11" id="KW-0274">FAD</keyword>
<dbReference type="EMBL" id="LBMM01000421">
    <property type="protein sequence ID" value="KMQ98405.1"/>
    <property type="molecule type" value="Genomic_DNA"/>
</dbReference>
<keyword evidence="24" id="KW-1185">Reference proteome</keyword>